<evidence type="ECO:0000313" key="2">
    <source>
        <dbReference type="Proteomes" id="UP000032305"/>
    </source>
</evidence>
<name>A0A0A1W9U5_9SPHN</name>
<gene>
    <name evidence="1" type="ORF">SP5_070_00450</name>
</gene>
<organism evidence="1 2">
    <name type="scientific">Sphingomonas parapaucimobilis NBRC 15100</name>
    <dbReference type="NCBI Taxonomy" id="1219049"/>
    <lineage>
        <taxon>Bacteria</taxon>
        <taxon>Pseudomonadati</taxon>
        <taxon>Pseudomonadota</taxon>
        <taxon>Alphaproteobacteria</taxon>
        <taxon>Sphingomonadales</taxon>
        <taxon>Sphingomonadaceae</taxon>
        <taxon>Sphingomonas</taxon>
    </lineage>
</organism>
<reference evidence="1 2" key="1">
    <citation type="submission" date="2014-11" db="EMBL/GenBank/DDBJ databases">
        <title>Whole genome shotgun sequence of Sphingomonas parapaucimobilis NBRC 15100.</title>
        <authorList>
            <person name="Katano-Makiyama Y."/>
            <person name="Hosoyama A."/>
            <person name="Hashimoto M."/>
            <person name="Hosoyama Y."/>
            <person name="Noguchi M."/>
            <person name="Numata M."/>
            <person name="Tsuchikane K."/>
            <person name="Hirakata S."/>
            <person name="Uohara A."/>
            <person name="Shimodaira J."/>
            <person name="Ohji S."/>
            <person name="Ichikawa N."/>
            <person name="Kimura A."/>
            <person name="Yamazoe A."/>
            <person name="Fujita N."/>
        </authorList>
    </citation>
    <scope>NUCLEOTIDE SEQUENCE [LARGE SCALE GENOMIC DNA]</scope>
    <source>
        <strain evidence="1 2">NBRC 15100</strain>
    </source>
</reference>
<dbReference type="EMBL" id="BBPI01000070">
    <property type="protein sequence ID" value="GAM01962.1"/>
    <property type="molecule type" value="Genomic_DNA"/>
</dbReference>
<dbReference type="RefSeq" id="WP_042489529.1">
    <property type="nucleotide sequence ID" value="NZ_BBPI01000070.1"/>
</dbReference>
<protein>
    <submittedName>
        <fullName evidence="1">Uncharacterized protein</fullName>
    </submittedName>
</protein>
<sequence length="189" mass="20659">MASYAIAATVTDPVTAIADMSLAIERVIVTMDNANSELMEQVVGRLNDPASPMHHAAFGAWCTHQIASEKLVEISTVLDEVEYRLMTPSDKSQAQEAENAEWHRAHMAWTEAHETVRRYNATPGRVPDDVMDAAVRVERETVYQLAAAPAPNRAAVGIKINALLDYLENCAIDEAALRTIAADALRAEC</sequence>
<evidence type="ECO:0000313" key="1">
    <source>
        <dbReference type="EMBL" id="GAM01962.1"/>
    </source>
</evidence>
<dbReference type="OrthoDB" id="9917418at2"/>
<dbReference type="Proteomes" id="UP000032305">
    <property type="component" value="Unassembled WGS sequence"/>
</dbReference>
<keyword evidence="2" id="KW-1185">Reference proteome</keyword>
<comment type="caution">
    <text evidence="1">The sequence shown here is derived from an EMBL/GenBank/DDBJ whole genome shotgun (WGS) entry which is preliminary data.</text>
</comment>
<dbReference type="AlphaFoldDB" id="A0A0A1W9U5"/>
<proteinExistence type="predicted"/>
<accession>A0A0A1W9U5</accession>